<dbReference type="EMBL" id="CP036279">
    <property type="protein sequence ID" value="QDU63108.1"/>
    <property type="molecule type" value="Genomic_DNA"/>
</dbReference>
<accession>A0A518B805</accession>
<feature type="transmembrane region" description="Helical" evidence="6">
    <location>
        <begin position="222"/>
        <end position="240"/>
    </location>
</feature>
<dbReference type="InterPro" id="IPR007156">
    <property type="entry name" value="MamQ_LemA"/>
</dbReference>
<feature type="transmembrane region" description="Helical" evidence="6">
    <location>
        <begin position="588"/>
        <end position="608"/>
    </location>
</feature>
<name>A0A518B805_9BACT</name>
<keyword evidence="8" id="KW-1185">Reference proteome</keyword>
<comment type="subcellular location">
    <subcellularLocation>
        <location evidence="1">Membrane</location>
        <topology evidence="1">Single-pass membrane protein</topology>
    </subcellularLocation>
</comment>
<dbReference type="KEGG" id="knv:Pan216_39830"/>
<dbReference type="InterPro" id="IPR023353">
    <property type="entry name" value="LemA-like_dom_sf"/>
</dbReference>
<dbReference type="GO" id="GO:0016020">
    <property type="term" value="C:membrane"/>
    <property type="evidence" value="ECO:0007669"/>
    <property type="project" value="UniProtKB-SubCell"/>
</dbReference>
<feature type="transmembrane region" description="Helical" evidence="6">
    <location>
        <begin position="199"/>
        <end position="217"/>
    </location>
</feature>
<evidence type="ECO:0000256" key="6">
    <source>
        <dbReference type="SAM" id="Phobius"/>
    </source>
</evidence>
<evidence type="ECO:0000256" key="4">
    <source>
        <dbReference type="ARBA" id="ARBA00022989"/>
    </source>
</evidence>
<evidence type="ECO:0000256" key="1">
    <source>
        <dbReference type="ARBA" id="ARBA00004167"/>
    </source>
</evidence>
<feature type="transmembrane region" description="Helical" evidence="6">
    <location>
        <begin position="364"/>
        <end position="389"/>
    </location>
</feature>
<feature type="transmembrane region" description="Helical" evidence="6">
    <location>
        <begin position="559"/>
        <end position="582"/>
    </location>
</feature>
<evidence type="ECO:0000256" key="5">
    <source>
        <dbReference type="ARBA" id="ARBA00023136"/>
    </source>
</evidence>
<dbReference type="Pfam" id="PF04011">
    <property type="entry name" value="LemA"/>
    <property type="match status" value="1"/>
</dbReference>
<evidence type="ECO:0000256" key="2">
    <source>
        <dbReference type="ARBA" id="ARBA00008854"/>
    </source>
</evidence>
<dbReference type="SUPFAM" id="SSF140478">
    <property type="entry name" value="LemA-like"/>
    <property type="match status" value="1"/>
</dbReference>
<keyword evidence="3 6" id="KW-0812">Transmembrane</keyword>
<dbReference type="Gene3D" id="1.20.1440.20">
    <property type="entry name" value="LemA-like domain"/>
    <property type="match status" value="1"/>
</dbReference>
<dbReference type="RefSeq" id="WP_145260327.1">
    <property type="nucleotide sequence ID" value="NZ_CP036279.1"/>
</dbReference>
<gene>
    <name evidence="7" type="ORF">Pan216_39830</name>
</gene>
<proteinExistence type="inferred from homology"/>
<dbReference type="PANTHER" id="PTHR34478:SF2">
    <property type="entry name" value="MEMBRANE PROTEIN"/>
    <property type="match status" value="1"/>
</dbReference>
<comment type="similarity">
    <text evidence="2">Belongs to the LemA family.</text>
</comment>
<evidence type="ECO:0000256" key="3">
    <source>
        <dbReference type="ARBA" id="ARBA00022692"/>
    </source>
</evidence>
<dbReference type="PANTHER" id="PTHR34478">
    <property type="entry name" value="PROTEIN LEMA"/>
    <property type="match status" value="1"/>
</dbReference>
<sequence>MWRFLRLVGFVLCLVLGLVISAAGFGNIQKIREWERLPRTVVMAVMPGEVDLGGKLVLNGEPLSSPRSSTACLYYHYTVERRTEDSDGDESWETIESRKRAVGSFFLVDATGRILVKPSSGVDWDTNKTKVERVGDLRYTEAMLLPDSEAYVVGYAFRPNGQPQCQVGFLQKGQYTPKIGVGTEETARRWLATESFYESWIGLCFLSFAVYFFLTFLNCHQIFLYLTLTAVTVSSVLVYQGTTMMVADLRGARKRVERMLETAHEEFKLSLTQAQLPWNGSWDKVVDLDEPRFQSLPARLRQRLNRIRIDVNRAIDRSHAMSQRFPDWMLASYNGIHFPPPLVVSARSQEELRKLESTFHTVRFGITVVVVVLIVVGFVGSVVLTYLGFRLLKTKRLIENVPTSKSAGVTFGLAEVTGVADLDLPVPLVHGPLSELPCYWYHYTVKEKVKSGKNSSWKTIEDRKDWATLYCRDQDGVFPIEPEGAEVFHRTTLTRRQGKLHYTEHRIEPGEPVYALGSAEVDPETGDRLHMVRGPSDLPFILSTLSEHEVMIRKSRWGLMYMTFGLDLVLFAAMQFFCSVGVFGPIDYLWSALAAMMYLFLLLAVFLFNDLVFLRQRVDRAWSNIDVALKKRFDLVPNLERVAKEYSQYERGLQELVAKLRTEKGAGAEVGHDFHEQVAEAGNAVADRLIALREAYPDLKANTLMRKLMASLVTMENEIALMRDGHNDAVERYNSRIAQIPEVVIARMAGYKRASFFRADVEVREVVDVSLAPDSEERPDD</sequence>
<reference evidence="7 8" key="1">
    <citation type="submission" date="2019-02" db="EMBL/GenBank/DDBJ databases">
        <title>Deep-cultivation of Planctomycetes and their phenomic and genomic characterization uncovers novel biology.</title>
        <authorList>
            <person name="Wiegand S."/>
            <person name="Jogler M."/>
            <person name="Boedeker C."/>
            <person name="Pinto D."/>
            <person name="Vollmers J."/>
            <person name="Rivas-Marin E."/>
            <person name="Kohn T."/>
            <person name="Peeters S.H."/>
            <person name="Heuer A."/>
            <person name="Rast P."/>
            <person name="Oberbeckmann S."/>
            <person name="Bunk B."/>
            <person name="Jeske O."/>
            <person name="Meyerdierks A."/>
            <person name="Storesund J.E."/>
            <person name="Kallscheuer N."/>
            <person name="Luecker S."/>
            <person name="Lage O.M."/>
            <person name="Pohl T."/>
            <person name="Merkel B.J."/>
            <person name="Hornburger P."/>
            <person name="Mueller R.-W."/>
            <person name="Bruemmer F."/>
            <person name="Labrenz M."/>
            <person name="Spormann A.M."/>
            <person name="Op den Camp H."/>
            <person name="Overmann J."/>
            <person name="Amann R."/>
            <person name="Jetten M.S.M."/>
            <person name="Mascher T."/>
            <person name="Medema M.H."/>
            <person name="Devos D.P."/>
            <person name="Kaster A.-K."/>
            <person name="Ovreas L."/>
            <person name="Rohde M."/>
            <person name="Galperin M.Y."/>
            <person name="Jogler C."/>
        </authorList>
    </citation>
    <scope>NUCLEOTIDE SEQUENCE [LARGE SCALE GENOMIC DNA]</scope>
    <source>
        <strain evidence="7 8">Pan216</strain>
    </source>
</reference>
<dbReference type="OrthoDB" id="9804152at2"/>
<keyword evidence="5 6" id="KW-0472">Membrane</keyword>
<organism evidence="7 8">
    <name type="scientific">Kolteria novifilia</name>
    <dbReference type="NCBI Taxonomy" id="2527975"/>
    <lineage>
        <taxon>Bacteria</taxon>
        <taxon>Pseudomonadati</taxon>
        <taxon>Planctomycetota</taxon>
        <taxon>Planctomycetia</taxon>
        <taxon>Kolteriales</taxon>
        <taxon>Kolteriaceae</taxon>
        <taxon>Kolteria</taxon>
    </lineage>
</organism>
<dbReference type="Proteomes" id="UP000317093">
    <property type="component" value="Chromosome"/>
</dbReference>
<evidence type="ECO:0000313" key="7">
    <source>
        <dbReference type="EMBL" id="QDU63108.1"/>
    </source>
</evidence>
<evidence type="ECO:0000313" key="8">
    <source>
        <dbReference type="Proteomes" id="UP000317093"/>
    </source>
</evidence>
<dbReference type="AlphaFoldDB" id="A0A518B805"/>
<protein>
    <submittedName>
        <fullName evidence="7">LemA family protein</fullName>
    </submittedName>
</protein>
<keyword evidence="4 6" id="KW-1133">Transmembrane helix</keyword>